<keyword evidence="3" id="KW-0809">Transit peptide</keyword>
<comment type="catalytic activity">
    <reaction evidence="10">
        <text>S-hexadecanoyl-L-cysteinyl-[protein] + H2O = L-cysteinyl-[protein] + hexadecanoate + H(+)</text>
        <dbReference type="Rhea" id="RHEA:19233"/>
        <dbReference type="Rhea" id="RHEA-COMP:10131"/>
        <dbReference type="Rhea" id="RHEA-COMP:11032"/>
        <dbReference type="ChEBI" id="CHEBI:7896"/>
        <dbReference type="ChEBI" id="CHEBI:15377"/>
        <dbReference type="ChEBI" id="CHEBI:15378"/>
        <dbReference type="ChEBI" id="CHEBI:29950"/>
        <dbReference type="ChEBI" id="CHEBI:74151"/>
        <dbReference type="EC" id="3.1.2.22"/>
    </reaction>
    <physiologicalReaction direction="left-to-right" evidence="10">
        <dbReference type="Rhea" id="RHEA:19234"/>
    </physiologicalReaction>
</comment>
<sequence length="251" mass="27174">MTKPSIWQAPTGRKIAYHLTEGKGPLVVFLGGFMSDMSGSKAVYLQEWAARSGRAFLRFDYSGHGVSEGAFVDGAIGDWYADAEGLIAHVSSGPVVLVGSSMGGWISFLIARAGLVDVAGMVTIAAAPDFTEDGFFASFDAPTREILEREGVVHVPSDYGVPYPITKRLIEDGRNNLVMRQPLELPFAVRMVQGTEDASVTRETALGLLDHVSGENVRLMLVRGKNHSFSDDDCLKIIEQQIEDVLGLARL</sequence>
<evidence type="ECO:0000256" key="2">
    <source>
        <dbReference type="ARBA" id="ARBA00022801"/>
    </source>
</evidence>
<reference evidence="13 14" key="1">
    <citation type="submission" date="2015-04" db="EMBL/GenBank/DDBJ databases">
        <authorList>
            <person name="Syromyatnikov M.Y."/>
            <person name="Popov V.N."/>
        </authorList>
    </citation>
    <scope>NUCLEOTIDE SEQUENCE [LARGE SCALE GENOMIC DNA]</scope>
    <source>
        <strain evidence="13 14">CECT 5292</strain>
    </source>
</reference>
<dbReference type="AlphaFoldDB" id="A0A0U1NIA4"/>
<dbReference type="GO" id="GO:0016740">
    <property type="term" value="F:transferase activity"/>
    <property type="evidence" value="ECO:0007669"/>
    <property type="project" value="UniProtKB-KW"/>
</dbReference>
<dbReference type="Gene3D" id="3.40.50.1820">
    <property type="entry name" value="alpha/beta hydrolase"/>
    <property type="match status" value="1"/>
</dbReference>
<accession>A0A0U1NIA4</accession>
<gene>
    <name evidence="13" type="ORF">NIG5292_00490</name>
</gene>
<evidence type="ECO:0000256" key="8">
    <source>
        <dbReference type="ARBA" id="ARBA00042704"/>
    </source>
</evidence>
<evidence type="ECO:0000313" key="13">
    <source>
        <dbReference type="EMBL" id="CRK74460.1"/>
    </source>
</evidence>
<dbReference type="InterPro" id="IPR000073">
    <property type="entry name" value="AB_hydrolase_1"/>
</dbReference>
<dbReference type="GO" id="GO:0008474">
    <property type="term" value="F:palmitoyl-(protein) hydrolase activity"/>
    <property type="evidence" value="ECO:0007669"/>
    <property type="project" value="UniProtKB-EC"/>
</dbReference>
<evidence type="ECO:0000256" key="1">
    <source>
        <dbReference type="ARBA" id="ARBA00012423"/>
    </source>
</evidence>
<dbReference type="PANTHER" id="PTHR16138">
    <property type="entry name" value="MYCOPHENOLIC ACID ACYL-GLUCURONIDE ESTERASE, MITOCHONDRIAL"/>
    <property type="match status" value="1"/>
</dbReference>
<dbReference type="EC" id="3.1.1.93" evidence="4"/>
<keyword evidence="2" id="KW-0378">Hydrolase</keyword>
<comment type="function">
    <text evidence="9">Acts as an acyl-protein thioesterase that hydrolyzes fatty acids from acylated residues in proteins. Regulates the mitochondrial S-depalmitoylation of the nucleophilic active site residue of peroxiredoxin-5/PRDX5, a key antioxidant protein, therefore modulating mitochondrial antioxidant ability. Also catalyzes the deglucuronidation of mycophenolic acid acyl-glucuronide, an active metabolite of the immunosuppressant drug mycophenolate.</text>
</comment>
<evidence type="ECO:0000256" key="9">
    <source>
        <dbReference type="ARBA" id="ARBA00046047"/>
    </source>
</evidence>
<dbReference type="OrthoDB" id="9813296at2"/>
<evidence type="ECO:0000256" key="3">
    <source>
        <dbReference type="ARBA" id="ARBA00022946"/>
    </source>
</evidence>
<dbReference type="STRING" id="282199.GCA_001049735_00490"/>
<evidence type="ECO:0000256" key="4">
    <source>
        <dbReference type="ARBA" id="ARBA00039132"/>
    </source>
</evidence>
<evidence type="ECO:0000259" key="12">
    <source>
        <dbReference type="Pfam" id="PF12697"/>
    </source>
</evidence>
<dbReference type="SUPFAM" id="SSF53474">
    <property type="entry name" value="alpha/beta-Hydrolases"/>
    <property type="match status" value="1"/>
</dbReference>
<dbReference type="EC" id="3.1.2.22" evidence="1"/>
<comment type="catalytic activity">
    <reaction evidence="11">
        <text>mycophenolic acid O-acyl-beta-D-glucuronide + H2O = mycophenolate + D-glucuronate + H(+)</text>
        <dbReference type="Rhea" id="RHEA:34179"/>
        <dbReference type="ChEBI" id="CHEBI:15377"/>
        <dbReference type="ChEBI" id="CHEBI:15378"/>
        <dbReference type="ChEBI" id="CHEBI:58720"/>
        <dbReference type="ChEBI" id="CHEBI:62932"/>
        <dbReference type="ChEBI" id="CHEBI:66982"/>
        <dbReference type="EC" id="3.1.1.93"/>
    </reaction>
    <physiologicalReaction direction="left-to-right" evidence="11">
        <dbReference type="Rhea" id="RHEA:34180"/>
    </physiologicalReaction>
</comment>
<proteinExistence type="predicted"/>
<dbReference type="Pfam" id="PF12697">
    <property type="entry name" value="Abhydrolase_6"/>
    <property type="match status" value="1"/>
</dbReference>
<dbReference type="InterPro" id="IPR052382">
    <property type="entry name" value="ABHD10_acyl-thioesterase"/>
</dbReference>
<evidence type="ECO:0000256" key="10">
    <source>
        <dbReference type="ARBA" id="ARBA00047409"/>
    </source>
</evidence>
<dbReference type="Proteomes" id="UP000048949">
    <property type="component" value="Unassembled WGS sequence"/>
</dbReference>
<evidence type="ECO:0000256" key="7">
    <source>
        <dbReference type="ARBA" id="ARBA00042645"/>
    </source>
</evidence>
<dbReference type="GO" id="GO:0102390">
    <property type="term" value="F:mycophenolic acid acyl-glucuronide esterase activity"/>
    <property type="evidence" value="ECO:0007669"/>
    <property type="project" value="UniProtKB-EC"/>
</dbReference>
<evidence type="ECO:0000256" key="5">
    <source>
        <dbReference type="ARBA" id="ARBA00039314"/>
    </source>
</evidence>
<protein>
    <recommendedName>
        <fullName evidence="5">Palmitoyl-protein thioesterase ABHD10, mitochondrial</fullName>
        <ecNumber evidence="4">3.1.1.93</ecNumber>
        <ecNumber evidence="1">3.1.2.22</ecNumber>
    </recommendedName>
    <alternativeName>
        <fullName evidence="7">Acyl-protein thioesterase ABHD10</fullName>
    </alternativeName>
    <alternativeName>
        <fullName evidence="8">Alpha/beta hydrolase domain-containing protein 10</fullName>
    </alternativeName>
    <alternativeName>
        <fullName evidence="6">Mycophenolic acid acyl-glucuronide esterase, mitochondrial</fullName>
    </alternativeName>
</protein>
<evidence type="ECO:0000256" key="6">
    <source>
        <dbReference type="ARBA" id="ARBA00041520"/>
    </source>
</evidence>
<organism evidence="13 14">
    <name type="scientific">Nereida ignava</name>
    <dbReference type="NCBI Taxonomy" id="282199"/>
    <lineage>
        <taxon>Bacteria</taxon>
        <taxon>Pseudomonadati</taxon>
        <taxon>Pseudomonadota</taxon>
        <taxon>Alphaproteobacteria</taxon>
        <taxon>Rhodobacterales</taxon>
        <taxon>Roseobacteraceae</taxon>
        <taxon>Nereida</taxon>
    </lineage>
</organism>
<evidence type="ECO:0000256" key="11">
    <source>
        <dbReference type="ARBA" id="ARBA00047972"/>
    </source>
</evidence>
<keyword evidence="14" id="KW-1185">Reference proteome</keyword>
<dbReference type="EMBL" id="CVQV01000003">
    <property type="protein sequence ID" value="CRK74460.1"/>
    <property type="molecule type" value="Genomic_DNA"/>
</dbReference>
<dbReference type="PANTHER" id="PTHR16138:SF7">
    <property type="entry name" value="PALMITOYL-PROTEIN THIOESTERASE ABHD10, MITOCHONDRIAL"/>
    <property type="match status" value="1"/>
</dbReference>
<dbReference type="InterPro" id="IPR029058">
    <property type="entry name" value="AB_hydrolase_fold"/>
</dbReference>
<feature type="domain" description="AB hydrolase-1" evidence="12">
    <location>
        <begin position="27"/>
        <end position="145"/>
    </location>
</feature>
<keyword evidence="13" id="KW-0808">Transferase</keyword>
<name>A0A0U1NIA4_9RHOB</name>
<evidence type="ECO:0000313" key="14">
    <source>
        <dbReference type="Proteomes" id="UP000048949"/>
    </source>
</evidence>
<dbReference type="RefSeq" id="WP_048597769.1">
    <property type="nucleotide sequence ID" value="NZ_CBFHGK010000001.1"/>
</dbReference>